<comment type="similarity">
    <text evidence="1 4">Belongs to the acyl carrier protein (ACP) family.</text>
</comment>
<dbReference type="Gene3D" id="1.10.1200.10">
    <property type="entry name" value="ACP-like"/>
    <property type="match status" value="1"/>
</dbReference>
<evidence type="ECO:0000313" key="7">
    <source>
        <dbReference type="EMBL" id="AHI51195.1"/>
    </source>
</evidence>
<comment type="pathway">
    <text evidence="4">Lipid metabolism; fatty acid biosynthesis.</text>
</comment>
<dbReference type="InterPro" id="IPR036736">
    <property type="entry name" value="ACP-like_sf"/>
</dbReference>
<accession>A0A023JEG7</accession>
<dbReference type="SUPFAM" id="SSF47336">
    <property type="entry name" value="ACP-like"/>
    <property type="match status" value="1"/>
</dbReference>
<gene>
    <name evidence="7" type="primary">acpP2</name>
    <name evidence="4" type="synonym">acpP</name>
</gene>
<dbReference type="AlphaFoldDB" id="A0A023JEG7"/>
<evidence type="ECO:0000256" key="5">
    <source>
        <dbReference type="RuleBase" id="RU000722"/>
    </source>
</evidence>
<dbReference type="UniPathway" id="UPA00094"/>
<keyword evidence="4 5" id="KW-0275">Fatty acid biosynthesis</keyword>
<organism evidence="7">
    <name type="scientific">Eunotia naegelii</name>
    <dbReference type="NCBI Taxonomy" id="1458866"/>
    <lineage>
        <taxon>Eukaryota</taxon>
        <taxon>Sar</taxon>
        <taxon>Stramenopiles</taxon>
        <taxon>Ochrophyta</taxon>
        <taxon>Bacillariophyta</taxon>
        <taxon>Bacillariophyceae</taxon>
        <taxon>Eunotiophycidae</taxon>
        <taxon>Eunotiales</taxon>
        <taxon>Eunotiaceae</taxon>
        <taxon>Eunotia</taxon>
    </lineage>
</organism>
<dbReference type="RefSeq" id="YP_009059326.1">
    <property type="nucleotide sequence ID" value="NC_024928.1"/>
</dbReference>
<dbReference type="HAMAP" id="MF_01217">
    <property type="entry name" value="Acyl_carrier"/>
    <property type="match status" value="1"/>
</dbReference>
<dbReference type="EMBL" id="KF733443">
    <property type="protein sequence ID" value="AHI51195.1"/>
    <property type="molecule type" value="Genomic_DNA"/>
</dbReference>
<protein>
    <recommendedName>
        <fullName evidence="4 5">Acyl carrier protein</fullName>
        <shortName evidence="4">ACP</shortName>
    </recommendedName>
</protein>
<keyword evidence="2 4" id="KW-0596">Phosphopantetheine</keyword>
<comment type="function">
    <text evidence="4 5">Carrier of the growing fatty acid chain in fatty acid biosynthesis.</text>
</comment>
<dbReference type="InterPro" id="IPR003231">
    <property type="entry name" value="ACP"/>
</dbReference>
<keyword evidence="4" id="KW-0276">Fatty acid metabolism</keyword>
<evidence type="ECO:0000259" key="6">
    <source>
        <dbReference type="PROSITE" id="PS50075"/>
    </source>
</evidence>
<dbReference type="PROSITE" id="PS50075">
    <property type="entry name" value="CARRIER"/>
    <property type="match status" value="1"/>
</dbReference>
<evidence type="ECO:0000256" key="3">
    <source>
        <dbReference type="ARBA" id="ARBA00022553"/>
    </source>
</evidence>
<dbReference type="GeneID" id="20465839"/>
<geneLocation type="chloroplast" evidence="7"/>
<keyword evidence="3 4" id="KW-0597">Phosphoprotein</keyword>
<keyword evidence="7" id="KW-0150">Chloroplast</keyword>
<comment type="subcellular location">
    <subcellularLocation>
        <location evidence="4">Plastid</location>
        <location evidence="4">Chloroplast</location>
    </subcellularLocation>
</comment>
<comment type="PTM">
    <text evidence="4">4'-phosphopantetheine is transferred from CoA to a specific serine of apo-ACP by AcpS. This modification is essential for activity because fatty acids are bound in thioester linkage to the sulfhydryl of the prosthetic group.</text>
</comment>
<keyword evidence="4" id="KW-0443">Lipid metabolism</keyword>
<dbReference type="InterPro" id="IPR009081">
    <property type="entry name" value="PP-bd_ACP"/>
</dbReference>
<keyword evidence="7" id="KW-0934">Plastid</keyword>
<name>A0A023JEG7_9STRA</name>
<dbReference type="GO" id="GO:0009507">
    <property type="term" value="C:chloroplast"/>
    <property type="evidence" value="ECO:0007669"/>
    <property type="project" value="UniProtKB-SubCell"/>
</dbReference>
<dbReference type="Pfam" id="PF00550">
    <property type="entry name" value="PP-binding"/>
    <property type="match status" value="1"/>
</dbReference>
<dbReference type="GO" id="GO:0000036">
    <property type="term" value="F:acyl carrier activity"/>
    <property type="evidence" value="ECO:0007669"/>
    <property type="project" value="UniProtKB-UniRule"/>
</dbReference>
<sequence>MNKIFNEIRTILHEKFSFHYDQIEPETKFELELGTDSLEMLELLTEFEQAFDIEISQDDIDKIIKEGKVLTIQDVIDYIKEKKVFKIN</sequence>
<evidence type="ECO:0000256" key="4">
    <source>
        <dbReference type="HAMAP-Rule" id="MF_01217"/>
    </source>
</evidence>
<feature type="modified residue" description="O-(pantetheine 4'-phosphoryl)serine" evidence="4">
    <location>
        <position position="37"/>
    </location>
</feature>
<dbReference type="GeneID" id="20465736"/>
<reference evidence="7" key="1">
    <citation type="journal article" date="2014" name="Genome Biol. Evol.">
        <title>Serial gene losses and foreign DNA underlie size and sequence variation in the plastid genomes of diatoms.</title>
        <authorList>
            <person name="Ruck E.C."/>
            <person name="Nakov T."/>
            <person name="Jansen R.K."/>
            <person name="Theriot E.C."/>
            <person name="Alverson A.J."/>
        </authorList>
    </citation>
    <scope>NUCLEOTIDE SEQUENCE</scope>
    <source>
        <strain evidence="7">Utex FD354</strain>
    </source>
</reference>
<proteinExistence type="inferred from homology"/>
<evidence type="ECO:0000256" key="2">
    <source>
        <dbReference type="ARBA" id="ARBA00022450"/>
    </source>
</evidence>
<evidence type="ECO:0000256" key="1">
    <source>
        <dbReference type="ARBA" id="ARBA00010930"/>
    </source>
</evidence>
<dbReference type="EMBL" id="KF733443">
    <property type="protein sequence ID" value="AHI51273.1"/>
    <property type="molecule type" value="Genomic_DNA"/>
</dbReference>
<feature type="domain" description="Carrier" evidence="6">
    <location>
        <begin position="2"/>
        <end position="83"/>
    </location>
</feature>
<keyword evidence="4 5" id="KW-0444">Lipid biosynthesis</keyword>
<dbReference type="RefSeq" id="YP_009059248.1">
    <property type="nucleotide sequence ID" value="NC_024928.1"/>
</dbReference>